<keyword evidence="4 5" id="KW-0472">Membrane</keyword>
<feature type="transmembrane region" description="Helical" evidence="5">
    <location>
        <begin position="20"/>
        <end position="41"/>
    </location>
</feature>
<name>A0A3B1AE70_9ZZZZ</name>
<reference evidence="6" key="1">
    <citation type="submission" date="2018-06" db="EMBL/GenBank/DDBJ databases">
        <authorList>
            <person name="Zhirakovskaya E."/>
        </authorList>
    </citation>
    <scope>NUCLEOTIDE SEQUENCE</scope>
</reference>
<dbReference type="Pfam" id="PF09685">
    <property type="entry name" value="MamF_MmsF"/>
    <property type="match status" value="1"/>
</dbReference>
<feature type="transmembrane region" description="Helical" evidence="5">
    <location>
        <begin position="88"/>
        <end position="109"/>
    </location>
</feature>
<evidence type="ECO:0000256" key="4">
    <source>
        <dbReference type="ARBA" id="ARBA00023136"/>
    </source>
</evidence>
<evidence type="ECO:0000256" key="3">
    <source>
        <dbReference type="ARBA" id="ARBA00022989"/>
    </source>
</evidence>
<evidence type="ECO:0000256" key="5">
    <source>
        <dbReference type="SAM" id="Phobius"/>
    </source>
</evidence>
<sequence length="141" mass="15858">MNHQEKKYAALAPLMAITGVFAHPVASTVLPLIVFFIFYWRKMELAQLIALRAADLAFTAQMFIVTVSLLLLGVIYLYPPAQLDTRQIFTLTTFILLIYVILSLLIGTVQAFRGKAFTYTLSLKIAERIYNAVSTKNNPLD</sequence>
<proteinExistence type="predicted"/>
<evidence type="ECO:0000313" key="6">
    <source>
        <dbReference type="EMBL" id="VAW90886.1"/>
    </source>
</evidence>
<organism evidence="6">
    <name type="scientific">hydrothermal vent metagenome</name>
    <dbReference type="NCBI Taxonomy" id="652676"/>
    <lineage>
        <taxon>unclassified sequences</taxon>
        <taxon>metagenomes</taxon>
        <taxon>ecological metagenomes</taxon>
    </lineage>
</organism>
<gene>
    <name evidence="6" type="ORF">MNBD_GAMMA21-620</name>
</gene>
<keyword evidence="2 5" id="KW-0812">Transmembrane</keyword>
<keyword evidence="3 5" id="KW-1133">Transmembrane helix</keyword>
<evidence type="ECO:0000256" key="2">
    <source>
        <dbReference type="ARBA" id="ARBA00022692"/>
    </source>
</evidence>
<comment type="subcellular location">
    <subcellularLocation>
        <location evidence="1">Membrane</location>
        <topology evidence="1">Multi-pass membrane protein</topology>
    </subcellularLocation>
</comment>
<evidence type="ECO:0008006" key="7">
    <source>
        <dbReference type="Google" id="ProtNLM"/>
    </source>
</evidence>
<accession>A0A3B1AE70</accession>
<protein>
    <recommendedName>
        <fullName evidence="7">DUF4870 domain-containing protein</fullName>
    </recommendedName>
</protein>
<dbReference type="EMBL" id="UOFR01000007">
    <property type="protein sequence ID" value="VAW90886.1"/>
    <property type="molecule type" value="Genomic_DNA"/>
</dbReference>
<feature type="transmembrane region" description="Helical" evidence="5">
    <location>
        <begin position="53"/>
        <end position="76"/>
    </location>
</feature>
<dbReference type="InterPro" id="IPR019109">
    <property type="entry name" value="MamF_MmsF"/>
</dbReference>
<evidence type="ECO:0000256" key="1">
    <source>
        <dbReference type="ARBA" id="ARBA00004141"/>
    </source>
</evidence>
<dbReference type="AlphaFoldDB" id="A0A3B1AE70"/>